<feature type="binding site" evidence="10">
    <location>
        <position position="175"/>
    </location>
    <ligand>
        <name>NAD(+)</name>
        <dbReference type="ChEBI" id="CHEBI:57540"/>
    </ligand>
</feature>
<dbReference type="Pfam" id="PF12826">
    <property type="entry name" value="HHH_2"/>
    <property type="match status" value="1"/>
</dbReference>
<dbReference type="InterPro" id="IPR001357">
    <property type="entry name" value="BRCT_dom"/>
</dbReference>
<comment type="caution">
    <text evidence="12">The sequence shown here is derived from an EMBL/GenBank/DDBJ whole genome shotgun (WGS) entry which is preliminary data.</text>
</comment>
<dbReference type="GO" id="GO:0006260">
    <property type="term" value="P:DNA replication"/>
    <property type="evidence" value="ECO:0007669"/>
    <property type="project" value="UniProtKB-KW"/>
</dbReference>
<dbReference type="EC" id="6.5.1.2" evidence="10"/>
<organism evidence="12 13">
    <name type="scientific">Metamycoplasma auris</name>
    <dbReference type="NCBI Taxonomy" id="51363"/>
    <lineage>
        <taxon>Bacteria</taxon>
        <taxon>Bacillati</taxon>
        <taxon>Mycoplasmatota</taxon>
        <taxon>Mycoplasmoidales</taxon>
        <taxon>Metamycoplasmataceae</taxon>
        <taxon>Metamycoplasma</taxon>
    </lineage>
</organism>
<feature type="active site" description="N6-AMP-lysine intermediate" evidence="10">
    <location>
        <position position="120"/>
    </location>
</feature>
<dbReference type="NCBIfam" id="NF005932">
    <property type="entry name" value="PRK07956.1"/>
    <property type="match status" value="1"/>
</dbReference>
<dbReference type="GO" id="GO:0003911">
    <property type="term" value="F:DNA ligase (NAD+) activity"/>
    <property type="evidence" value="ECO:0007669"/>
    <property type="project" value="UniProtKB-UniRule"/>
</dbReference>
<name>A0A2W7G404_9BACT</name>
<evidence type="ECO:0000256" key="6">
    <source>
        <dbReference type="ARBA" id="ARBA00022842"/>
    </source>
</evidence>
<dbReference type="Gene3D" id="1.10.287.610">
    <property type="entry name" value="Helix hairpin bin"/>
    <property type="match status" value="1"/>
</dbReference>
<evidence type="ECO:0000256" key="5">
    <source>
        <dbReference type="ARBA" id="ARBA00022833"/>
    </source>
</evidence>
<dbReference type="PROSITE" id="PS50172">
    <property type="entry name" value="BRCT"/>
    <property type="match status" value="1"/>
</dbReference>
<dbReference type="SUPFAM" id="SSF47781">
    <property type="entry name" value="RuvA domain 2-like"/>
    <property type="match status" value="1"/>
</dbReference>
<feature type="binding site" evidence="10">
    <location>
        <begin position="89"/>
        <end position="90"/>
    </location>
    <ligand>
        <name>NAD(+)</name>
        <dbReference type="ChEBI" id="CHEBI:57540"/>
    </ligand>
</feature>
<comment type="function">
    <text evidence="10">DNA ligase that catalyzes the formation of phosphodiester linkages between 5'-phosphoryl and 3'-hydroxyl groups in double-stranded DNA using NAD as a coenzyme and as the energy source for the reaction. It is essential for DNA replication and repair of damaged DNA.</text>
</comment>
<dbReference type="Pfam" id="PF01653">
    <property type="entry name" value="DNA_ligase_aden"/>
    <property type="match status" value="1"/>
</dbReference>
<feature type="binding site" evidence="10">
    <location>
        <position position="429"/>
    </location>
    <ligand>
        <name>Zn(2+)</name>
        <dbReference type="ChEBI" id="CHEBI:29105"/>
    </ligand>
</feature>
<dbReference type="InterPro" id="IPR013840">
    <property type="entry name" value="DNAligase_N"/>
</dbReference>
<keyword evidence="8 10" id="KW-0234">DNA repair</keyword>
<dbReference type="AlphaFoldDB" id="A0A2W7G404"/>
<evidence type="ECO:0000256" key="2">
    <source>
        <dbReference type="ARBA" id="ARBA00022705"/>
    </source>
</evidence>
<feature type="binding site" evidence="10">
    <location>
        <position position="141"/>
    </location>
    <ligand>
        <name>NAD(+)</name>
        <dbReference type="ChEBI" id="CHEBI:57540"/>
    </ligand>
</feature>
<dbReference type="InterPro" id="IPR001679">
    <property type="entry name" value="DNA_ligase"/>
</dbReference>
<evidence type="ECO:0000313" key="12">
    <source>
        <dbReference type="EMBL" id="PZW01400.1"/>
    </source>
</evidence>
<reference evidence="12 13" key="1">
    <citation type="submission" date="2018-06" db="EMBL/GenBank/DDBJ databases">
        <title>Genomic Encyclopedia of Archaeal and Bacterial Type Strains, Phase II (KMG-II): from individual species to whole genera.</title>
        <authorList>
            <person name="Goeker M."/>
        </authorList>
    </citation>
    <scope>NUCLEOTIDE SEQUENCE [LARGE SCALE GENOMIC DNA]</scope>
    <source>
        <strain evidence="12 13">ATCC 51348</strain>
    </source>
</reference>
<dbReference type="Pfam" id="PF00533">
    <property type="entry name" value="BRCT"/>
    <property type="match status" value="1"/>
</dbReference>
<keyword evidence="2 10" id="KW-0235">DNA replication</keyword>
<comment type="similarity">
    <text evidence="10">Belongs to the NAD-dependent DNA ligase family. LigA subfamily.</text>
</comment>
<dbReference type="InterPro" id="IPR036420">
    <property type="entry name" value="BRCT_dom_sf"/>
</dbReference>
<dbReference type="InterPro" id="IPR004150">
    <property type="entry name" value="NAD_DNA_ligase_OB"/>
</dbReference>
<feature type="domain" description="BRCT" evidence="11">
    <location>
        <begin position="588"/>
        <end position="665"/>
    </location>
</feature>
<comment type="catalytic activity">
    <reaction evidence="9 10">
        <text>NAD(+) + (deoxyribonucleotide)n-3'-hydroxyl + 5'-phospho-(deoxyribonucleotide)m = (deoxyribonucleotide)n+m + AMP + beta-nicotinamide D-nucleotide.</text>
        <dbReference type="EC" id="6.5.1.2"/>
    </reaction>
</comment>
<accession>A0A2W7G404</accession>
<dbReference type="SUPFAM" id="SSF50249">
    <property type="entry name" value="Nucleic acid-binding proteins"/>
    <property type="match status" value="1"/>
</dbReference>
<evidence type="ECO:0000256" key="9">
    <source>
        <dbReference type="ARBA" id="ARBA00034005"/>
    </source>
</evidence>
<dbReference type="Pfam" id="PF03120">
    <property type="entry name" value="OB_DNA_ligase"/>
    <property type="match status" value="1"/>
</dbReference>
<feature type="binding site" evidence="10">
    <location>
        <position position="291"/>
    </location>
    <ligand>
        <name>NAD(+)</name>
        <dbReference type="ChEBI" id="CHEBI:57540"/>
    </ligand>
</feature>
<dbReference type="RefSeq" id="WP_111518166.1">
    <property type="nucleotide sequence ID" value="NZ_QKUB01000002.1"/>
</dbReference>
<dbReference type="InterPro" id="IPR012340">
    <property type="entry name" value="NA-bd_OB-fold"/>
</dbReference>
<dbReference type="Gene3D" id="1.10.150.20">
    <property type="entry name" value="5' to 3' exonuclease, C-terminal subdomain"/>
    <property type="match status" value="2"/>
</dbReference>
<dbReference type="CDD" id="cd17748">
    <property type="entry name" value="BRCT_DNA_ligase_like"/>
    <property type="match status" value="1"/>
</dbReference>
<evidence type="ECO:0000256" key="4">
    <source>
        <dbReference type="ARBA" id="ARBA00022763"/>
    </source>
</evidence>
<evidence type="ECO:0000256" key="10">
    <source>
        <dbReference type="HAMAP-Rule" id="MF_01588"/>
    </source>
</evidence>
<dbReference type="Gene3D" id="3.40.50.10190">
    <property type="entry name" value="BRCT domain"/>
    <property type="match status" value="1"/>
</dbReference>
<dbReference type="Gene3D" id="2.40.50.140">
    <property type="entry name" value="Nucleic acid-binding proteins"/>
    <property type="match status" value="1"/>
</dbReference>
<dbReference type="Gene3D" id="3.30.470.30">
    <property type="entry name" value="DNA ligase/mRNA capping enzyme"/>
    <property type="match status" value="1"/>
</dbReference>
<dbReference type="OrthoDB" id="9759736at2"/>
<dbReference type="GO" id="GO:0006281">
    <property type="term" value="P:DNA repair"/>
    <property type="evidence" value="ECO:0007669"/>
    <property type="project" value="UniProtKB-KW"/>
</dbReference>
<dbReference type="GO" id="GO:0046872">
    <property type="term" value="F:metal ion binding"/>
    <property type="evidence" value="ECO:0007669"/>
    <property type="project" value="UniProtKB-KW"/>
</dbReference>
<keyword evidence="1 10" id="KW-0436">Ligase</keyword>
<dbReference type="PROSITE" id="PS01055">
    <property type="entry name" value="DNA_LIGASE_N1"/>
    <property type="match status" value="1"/>
</dbReference>
<keyword evidence="3 10" id="KW-0479">Metal-binding</keyword>
<dbReference type="EMBL" id="QKUB01000002">
    <property type="protein sequence ID" value="PZW01400.1"/>
    <property type="molecule type" value="Genomic_DNA"/>
</dbReference>
<feature type="binding site" evidence="10">
    <location>
        <position position="315"/>
    </location>
    <ligand>
        <name>NAD(+)</name>
        <dbReference type="ChEBI" id="CHEBI:57540"/>
    </ligand>
</feature>
<dbReference type="InterPro" id="IPR013839">
    <property type="entry name" value="DNAligase_adenylation"/>
</dbReference>
<dbReference type="InterPro" id="IPR041663">
    <property type="entry name" value="DisA/LigA_HHH"/>
</dbReference>
<keyword evidence="10" id="KW-0464">Manganese</keyword>
<evidence type="ECO:0000256" key="8">
    <source>
        <dbReference type="ARBA" id="ARBA00023204"/>
    </source>
</evidence>
<dbReference type="SUPFAM" id="SSF52113">
    <property type="entry name" value="BRCT domain"/>
    <property type="match status" value="1"/>
</dbReference>
<dbReference type="SUPFAM" id="SSF56091">
    <property type="entry name" value="DNA ligase/mRNA capping enzyme, catalytic domain"/>
    <property type="match status" value="1"/>
</dbReference>
<dbReference type="SMART" id="SM00292">
    <property type="entry name" value="BRCT"/>
    <property type="match status" value="1"/>
</dbReference>
<comment type="cofactor">
    <cofactor evidence="10">
        <name>Mg(2+)</name>
        <dbReference type="ChEBI" id="CHEBI:18420"/>
    </cofactor>
    <cofactor evidence="10">
        <name>Mn(2+)</name>
        <dbReference type="ChEBI" id="CHEBI:29035"/>
    </cofactor>
</comment>
<dbReference type="InterPro" id="IPR018239">
    <property type="entry name" value="DNA_ligase_AS"/>
</dbReference>
<dbReference type="NCBIfam" id="TIGR00575">
    <property type="entry name" value="dnlj"/>
    <property type="match status" value="1"/>
</dbReference>
<dbReference type="HAMAP" id="MF_01588">
    <property type="entry name" value="DNA_ligase_A"/>
    <property type="match status" value="1"/>
</dbReference>
<feature type="binding site" evidence="10">
    <location>
        <position position="406"/>
    </location>
    <ligand>
        <name>Zn(2+)</name>
        <dbReference type="ChEBI" id="CHEBI:29105"/>
    </ligand>
</feature>
<evidence type="ECO:0000256" key="3">
    <source>
        <dbReference type="ARBA" id="ARBA00022723"/>
    </source>
</evidence>
<keyword evidence="7 10" id="KW-0520">NAD</keyword>
<feature type="binding site" evidence="10">
    <location>
        <position position="409"/>
    </location>
    <ligand>
        <name>Zn(2+)</name>
        <dbReference type="ChEBI" id="CHEBI:29105"/>
    </ligand>
</feature>
<feature type="binding site" evidence="10">
    <location>
        <begin position="36"/>
        <end position="40"/>
    </location>
    <ligand>
        <name>NAD(+)</name>
        <dbReference type="ChEBI" id="CHEBI:57540"/>
    </ligand>
</feature>
<keyword evidence="6 10" id="KW-0460">Magnesium</keyword>
<dbReference type="SMART" id="SM00532">
    <property type="entry name" value="LIGANc"/>
    <property type="match status" value="1"/>
</dbReference>
<keyword evidence="13" id="KW-1185">Reference proteome</keyword>
<evidence type="ECO:0000256" key="1">
    <source>
        <dbReference type="ARBA" id="ARBA00022598"/>
    </source>
</evidence>
<dbReference type="PIRSF" id="PIRSF001604">
    <property type="entry name" value="LigA"/>
    <property type="match status" value="1"/>
</dbReference>
<sequence length="665" mass="77011">MNENEIKIKNKIIELQNKISEWDKHYYDFDDPIVSDEIYDTEYNKLKKYEEQYSYLFSDSELQSSPTNKINAHLSRIFTKVEHDFPMLSLDKTYSIEEIQKFIDNIKKIASKFSFFIEPKIDGLSISIKYKKGKLFRAVTRGNGQIGEDVTSNILQINNIPKEIDYQEDLEVRGEVFLAIDQFEKLNMSLKEENKPIMANPRNAAAGTLRQLNPEIVKQRNLSAFLYYIINPQKHNIFNIEDSFRFLKKLGFEVTKEAKKVNSIEEITKYIGDFKEIRKKLNYETDGIVIKLNEIKFYEQLGQTSKFPHWAIAFKYEPDITSTILKDIFITIGRTGVVTYNAKLDEVELSGTKVSYATLNNYEFIRNLGININDSVYIKKSGEIIPCLIGIANKNNYEIFKPIDTCPYCKNQIYFNETGLEQFCLNQDCPEIKIRKLIHFTSKEALDINSLGEKNITLFHKLNYINDITDIFKLKDYQDELINLSGFGEISIKKIIQSIEEAKNKSLEKLIFGLSIPLIGIKSAKFIASKVLKLENVLDFDFSIFEEYHDFGSKITSNLIEWFKDEKNILLIKRLINLGVNPSYLEEQKTDILSNLSFVITGTLSKPRSYFEKIIYKNGGQVFSSISSNIKYLLAGEKAGSKLIKAKKFNIKVITEEEFYELLNS</sequence>
<dbReference type="Proteomes" id="UP000249646">
    <property type="component" value="Unassembled WGS sequence"/>
</dbReference>
<evidence type="ECO:0000256" key="7">
    <source>
        <dbReference type="ARBA" id="ARBA00023027"/>
    </source>
</evidence>
<keyword evidence="5 10" id="KW-0862">Zinc</keyword>
<evidence type="ECO:0000313" key="13">
    <source>
        <dbReference type="Proteomes" id="UP000249646"/>
    </source>
</evidence>
<keyword evidence="4 10" id="KW-0227">DNA damage</keyword>
<protein>
    <recommendedName>
        <fullName evidence="10">DNA ligase</fullName>
        <ecNumber evidence="10">6.5.1.2</ecNumber>
    </recommendedName>
    <alternativeName>
        <fullName evidence="10">Polydeoxyribonucleotide synthase [NAD(+)]</fullName>
    </alternativeName>
</protein>
<feature type="binding site" evidence="10">
    <location>
        <position position="118"/>
    </location>
    <ligand>
        <name>NAD(+)</name>
        <dbReference type="ChEBI" id="CHEBI:57540"/>
    </ligand>
</feature>
<evidence type="ECO:0000259" key="11">
    <source>
        <dbReference type="PROSITE" id="PS50172"/>
    </source>
</evidence>
<proteinExistence type="inferred from homology"/>
<dbReference type="InterPro" id="IPR010994">
    <property type="entry name" value="RuvA_2-like"/>
</dbReference>
<gene>
    <name evidence="10" type="primary">ligA</name>
    <name evidence="12" type="ORF">BCF89_10221</name>
</gene>
<dbReference type="CDD" id="cd00114">
    <property type="entry name" value="LIGANc"/>
    <property type="match status" value="1"/>
</dbReference>
<feature type="binding site" evidence="10">
    <location>
        <position position="424"/>
    </location>
    <ligand>
        <name>Zn(2+)</name>
        <dbReference type="ChEBI" id="CHEBI:29105"/>
    </ligand>
</feature>